<dbReference type="OrthoDB" id="7392499at2759"/>
<keyword evidence="3" id="KW-0479">Metal-binding</keyword>
<organism evidence="6 7">
    <name type="scientific">Rhizoclosmatium globosum</name>
    <dbReference type="NCBI Taxonomy" id="329046"/>
    <lineage>
        <taxon>Eukaryota</taxon>
        <taxon>Fungi</taxon>
        <taxon>Fungi incertae sedis</taxon>
        <taxon>Chytridiomycota</taxon>
        <taxon>Chytridiomycota incertae sedis</taxon>
        <taxon>Chytridiomycetes</taxon>
        <taxon>Chytridiales</taxon>
        <taxon>Chytriomycetaceae</taxon>
        <taxon>Rhizoclosmatium</taxon>
    </lineage>
</organism>
<evidence type="ECO:0000256" key="5">
    <source>
        <dbReference type="SAM" id="SignalP"/>
    </source>
</evidence>
<feature type="binding site" evidence="3">
    <location>
        <position position="252"/>
    </location>
    <ligand>
        <name>Mg(2+)</name>
        <dbReference type="ChEBI" id="CHEBI:18420"/>
    </ligand>
</feature>
<feature type="binding site" evidence="3">
    <location>
        <position position="612"/>
    </location>
    <ligand>
        <name>Zn(2+)</name>
        <dbReference type="ChEBI" id="CHEBI:29105"/>
        <label>2</label>
    </ligand>
</feature>
<dbReference type="InterPro" id="IPR017850">
    <property type="entry name" value="Alkaline_phosphatase_core_sf"/>
</dbReference>
<evidence type="ECO:0000256" key="3">
    <source>
        <dbReference type="PIRSR" id="PIRSR601952-2"/>
    </source>
</evidence>
<feature type="chain" id="PRO_5013299516" description="alkaline phosphatase" evidence="5">
    <location>
        <begin position="18"/>
        <end position="720"/>
    </location>
</feature>
<dbReference type="Gene3D" id="3.40.720.10">
    <property type="entry name" value="Alkaline Phosphatase, subunit A"/>
    <property type="match status" value="1"/>
</dbReference>
<dbReference type="PANTHER" id="PTHR11596">
    <property type="entry name" value="ALKALINE PHOSPHATASE"/>
    <property type="match status" value="1"/>
</dbReference>
<feature type="binding site" evidence="3">
    <location>
        <position position="139"/>
    </location>
    <ligand>
        <name>Mg(2+)</name>
        <dbReference type="ChEBI" id="CHEBI:18420"/>
    </ligand>
</feature>
<evidence type="ECO:0000313" key="6">
    <source>
        <dbReference type="EMBL" id="ORY51242.1"/>
    </source>
</evidence>
<gene>
    <name evidence="6" type="ORF">BCR33DRAFT_712348</name>
</gene>
<proteinExistence type="inferred from homology"/>
<feature type="binding site" evidence="3">
    <location>
        <position position="254"/>
    </location>
    <ligand>
        <name>Mg(2+)</name>
        <dbReference type="ChEBI" id="CHEBI:18420"/>
    </ligand>
</feature>
<protein>
    <recommendedName>
        <fullName evidence="1">alkaline phosphatase</fullName>
        <ecNumber evidence="1">3.1.3.1</ecNumber>
    </recommendedName>
</protein>
<evidence type="ECO:0000256" key="1">
    <source>
        <dbReference type="ARBA" id="ARBA00012647"/>
    </source>
</evidence>
<dbReference type="Pfam" id="PF00245">
    <property type="entry name" value="Alk_phosphatase"/>
    <property type="match status" value="1"/>
</dbReference>
<dbReference type="PANTHER" id="PTHR11596:SF72">
    <property type="entry name" value="ALKALINE PHOSPHATASE"/>
    <property type="match status" value="1"/>
</dbReference>
<comment type="caution">
    <text evidence="6">The sequence shown here is derived from an EMBL/GenBank/DDBJ whole genome shotgun (WGS) entry which is preliminary data.</text>
</comment>
<comment type="similarity">
    <text evidence="4">Belongs to the alkaline phosphatase family.</text>
</comment>
<comment type="cofactor">
    <cofactor evidence="3">
        <name>Mg(2+)</name>
        <dbReference type="ChEBI" id="CHEBI:18420"/>
    </cofactor>
    <text evidence="3">Binds 1 Mg(2+) ion.</text>
</comment>
<dbReference type="EC" id="3.1.3.1" evidence="1"/>
<feature type="binding site" evidence="3">
    <location>
        <position position="420"/>
    </location>
    <ligand>
        <name>Zn(2+)</name>
        <dbReference type="ChEBI" id="CHEBI:29105"/>
        <label>2</label>
    </ligand>
</feature>
<feature type="active site" description="Phosphoserine intermediate" evidence="2">
    <location>
        <position position="191"/>
    </location>
</feature>
<dbReference type="InterPro" id="IPR001952">
    <property type="entry name" value="Alkaline_phosphatase"/>
</dbReference>
<name>A0A1Y2CW38_9FUNG</name>
<sequence length="720" mass="76199">MQLQSLFTLLLAAAAAAQDVSAPSVGQKNRYRLFHKFDISIELHGADEKVVPDLSNLSITINGKKVKDVIVDAPAAPYLFNYTSTTMRTSNPSSPTSHPSTSGEYVVEVTAGKEKVNAKWVVRGSSTRKAKNALLFIGDGMAPSMISAARYISRNTKFGKFKNGDGFLDIEKFDGAGKIATNGLDSIITDSANSAAAYSSGHKGWVNTLNVYADTSKNDQLDDAKVEAITEIIRRVRPGMCIGVVTTASVADATPAAFFAHTRARGQADIIIDQALNGFKHYVPVQGEPMPWGPAVKPDVLLGGGGSAFKGKKALNSTDYYAAYAAAGYTVVNTKTDLTKAPVNGSPLLGIFHSSHMDTWLEREVNKEGLKQNKASSPLLDGTTALDQPGLEQMTLKAIEVMEKKCTDGWFLMSEAASVDKAMHPMDFDRALADLLELDRTVKAVRNLPSAKDTAIFLTADHSQGYDVYGTVDTAFFRAASNDDKTSIDGQPNKPNDGTYHVEQRNSIGIYEDAGWIDNVLDAKGLPTKFADAVDVPNFVENYEYKTTGLKGAPLTRSAVADMNITGLLGTQIYRSLSQQDNAVVPSAADSNGFVGIPRTGNLPVTSGSTVHTLNAVDLYCWGPNANKCTAAHDNTELFFLLADTLGLGDKPDAPSATVVTVTVTAGAYGAPTGYAAPAGNAPYVAPVGTGKGVPATNLYSSAAAAGVSAIVALAAMAFF</sequence>
<dbReference type="CDD" id="cd16012">
    <property type="entry name" value="ALP"/>
    <property type="match status" value="1"/>
</dbReference>
<feature type="binding site" evidence="3">
    <location>
        <position position="415"/>
    </location>
    <ligand>
        <name>Mg(2+)</name>
        <dbReference type="ChEBI" id="CHEBI:18420"/>
    </ligand>
</feature>
<feature type="binding site" evidence="3">
    <location>
        <position position="139"/>
    </location>
    <ligand>
        <name>Zn(2+)</name>
        <dbReference type="ChEBI" id="CHEBI:29105"/>
        <label>2</label>
    </ligand>
</feature>
<dbReference type="STRING" id="329046.A0A1Y2CW38"/>
<dbReference type="Proteomes" id="UP000193642">
    <property type="component" value="Unassembled WGS sequence"/>
</dbReference>
<feature type="signal peptide" evidence="5">
    <location>
        <begin position="1"/>
        <end position="17"/>
    </location>
</feature>
<accession>A0A1Y2CW38</accession>
<dbReference type="AlphaFoldDB" id="A0A1Y2CW38"/>
<reference evidence="6 7" key="1">
    <citation type="submission" date="2016-07" db="EMBL/GenBank/DDBJ databases">
        <title>Pervasive Adenine N6-methylation of Active Genes in Fungi.</title>
        <authorList>
            <consortium name="DOE Joint Genome Institute"/>
            <person name="Mondo S.J."/>
            <person name="Dannebaum R.O."/>
            <person name="Kuo R.C."/>
            <person name="Labutti K."/>
            <person name="Haridas S."/>
            <person name="Kuo A."/>
            <person name="Salamov A."/>
            <person name="Ahrendt S.R."/>
            <person name="Lipzen A."/>
            <person name="Sullivan W."/>
            <person name="Andreopoulos W.B."/>
            <person name="Clum A."/>
            <person name="Lindquist E."/>
            <person name="Daum C."/>
            <person name="Ramamoorthy G.K."/>
            <person name="Gryganskyi A."/>
            <person name="Culley D."/>
            <person name="Magnuson J.K."/>
            <person name="James T.Y."/>
            <person name="O'Malley M.A."/>
            <person name="Stajich J.E."/>
            <person name="Spatafora J.W."/>
            <person name="Visel A."/>
            <person name="Grigoriev I.V."/>
        </authorList>
    </citation>
    <scope>NUCLEOTIDE SEQUENCE [LARGE SCALE GENOMIC DNA]</scope>
    <source>
        <strain evidence="6 7">JEL800</strain>
    </source>
</reference>
<keyword evidence="5" id="KW-0732">Signal</keyword>
<keyword evidence="3" id="KW-0862">Zinc</keyword>
<comment type="cofactor">
    <cofactor evidence="3">
        <name>Zn(2+)</name>
        <dbReference type="ChEBI" id="CHEBI:29105"/>
    </cofactor>
    <text evidence="3">Binds 2 Zn(2+) ions.</text>
</comment>
<dbReference type="GO" id="GO:0046872">
    <property type="term" value="F:metal ion binding"/>
    <property type="evidence" value="ECO:0007669"/>
    <property type="project" value="UniProtKB-KW"/>
</dbReference>
<dbReference type="SMART" id="SM00098">
    <property type="entry name" value="alkPPc"/>
    <property type="match status" value="1"/>
</dbReference>
<feature type="binding site" evidence="3">
    <location>
        <position position="462"/>
    </location>
    <ligand>
        <name>Zn(2+)</name>
        <dbReference type="ChEBI" id="CHEBI:29105"/>
        <label>2</label>
    </ligand>
</feature>
<evidence type="ECO:0000256" key="2">
    <source>
        <dbReference type="PIRSR" id="PIRSR601952-1"/>
    </source>
</evidence>
<feature type="binding site" evidence="3">
    <location>
        <position position="461"/>
    </location>
    <ligand>
        <name>Zn(2+)</name>
        <dbReference type="ChEBI" id="CHEBI:29105"/>
        <label>2</label>
    </ligand>
</feature>
<evidence type="ECO:0000256" key="4">
    <source>
        <dbReference type="RuleBase" id="RU003946"/>
    </source>
</evidence>
<dbReference type="EMBL" id="MCGO01000005">
    <property type="protein sequence ID" value="ORY51242.1"/>
    <property type="molecule type" value="Genomic_DNA"/>
</dbReference>
<evidence type="ECO:0000313" key="7">
    <source>
        <dbReference type="Proteomes" id="UP000193642"/>
    </source>
</evidence>
<dbReference type="SUPFAM" id="SSF53649">
    <property type="entry name" value="Alkaline phosphatase-like"/>
    <property type="match status" value="1"/>
</dbReference>
<keyword evidence="7" id="KW-1185">Reference proteome</keyword>
<keyword evidence="3" id="KW-0460">Magnesium</keyword>
<dbReference type="PRINTS" id="PR00113">
    <property type="entry name" value="ALKPHPHTASE"/>
</dbReference>
<feature type="binding site" evidence="3">
    <location>
        <position position="424"/>
    </location>
    <ligand>
        <name>Zn(2+)</name>
        <dbReference type="ChEBI" id="CHEBI:29105"/>
        <label>2</label>
    </ligand>
</feature>
<dbReference type="GO" id="GO:0004035">
    <property type="term" value="F:alkaline phosphatase activity"/>
    <property type="evidence" value="ECO:0007669"/>
    <property type="project" value="UniProtKB-EC"/>
</dbReference>